<gene>
    <name evidence="1" type="ORF">PGTUg99_012538</name>
</gene>
<dbReference type="AlphaFoldDB" id="A0A5B0Q1D0"/>
<sequence>GHCRFFNGGPSSFLVGSTRQARNAAVDQSVEPTESCGLAGPGLTSRSGRSWAPRGKLVSVHVVCTLGVHPRGSLYRTGLWNQQNSADPWNQQDWLCHVDSMPTDFCFGSNQDPLMWVLRF</sequence>
<dbReference type="EMBL" id="VDEP01000309">
    <property type="protein sequence ID" value="KAA1106829.1"/>
    <property type="molecule type" value="Genomic_DNA"/>
</dbReference>
<organism evidence="1 2">
    <name type="scientific">Puccinia graminis f. sp. tritici</name>
    <dbReference type="NCBI Taxonomy" id="56615"/>
    <lineage>
        <taxon>Eukaryota</taxon>
        <taxon>Fungi</taxon>
        <taxon>Dikarya</taxon>
        <taxon>Basidiomycota</taxon>
        <taxon>Pucciniomycotina</taxon>
        <taxon>Pucciniomycetes</taxon>
        <taxon>Pucciniales</taxon>
        <taxon>Pucciniaceae</taxon>
        <taxon>Puccinia</taxon>
    </lineage>
</organism>
<reference evidence="1 2" key="1">
    <citation type="submission" date="2019-05" db="EMBL/GenBank/DDBJ databases">
        <title>Emergence of the Ug99 lineage of the wheat stem rust pathogen through somatic hybridization.</title>
        <authorList>
            <person name="Li F."/>
            <person name="Upadhyaya N.M."/>
            <person name="Sperschneider J."/>
            <person name="Matny O."/>
            <person name="Nguyen-Phuc H."/>
            <person name="Mago R."/>
            <person name="Raley C."/>
            <person name="Miller M.E."/>
            <person name="Silverstein K.A.T."/>
            <person name="Henningsen E."/>
            <person name="Hirsch C.D."/>
            <person name="Visser B."/>
            <person name="Pretorius Z.A."/>
            <person name="Steffenson B.J."/>
            <person name="Schwessinger B."/>
            <person name="Dodds P.N."/>
            <person name="Figueroa M."/>
        </authorList>
    </citation>
    <scope>NUCLEOTIDE SEQUENCE [LARGE SCALE GENOMIC DNA]</scope>
    <source>
        <strain evidence="1 2">Ug99</strain>
    </source>
</reference>
<evidence type="ECO:0000313" key="1">
    <source>
        <dbReference type="EMBL" id="KAA1106829.1"/>
    </source>
</evidence>
<accession>A0A5B0Q1D0</accession>
<protein>
    <submittedName>
        <fullName evidence="1">Uncharacterized protein</fullName>
    </submittedName>
</protein>
<comment type="caution">
    <text evidence="1">The sequence shown here is derived from an EMBL/GenBank/DDBJ whole genome shotgun (WGS) entry which is preliminary data.</text>
</comment>
<evidence type="ECO:0000313" key="2">
    <source>
        <dbReference type="Proteomes" id="UP000325313"/>
    </source>
</evidence>
<name>A0A5B0Q1D0_PUCGR</name>
<dbReference type="Proteomes" id="UP000325313">
    <property type="component" value="Unassembled WGS sequence"/>
</dbReference>
<feature type="non-terminal residue" evidence="1">
    <location>
        <position position="1"/>
    </location>
</feature>
<proteinExistence type="predicted"/>